<proteinExistence type="inferred from homology"/>
<dbReference type="Proteomes" id="UP001329915">
    <property type="component" value="Chromosome"/>
</dbReference>
<dbReference type="InterPro" id="IPR024654">
    <property type="entry name" value="Calcineurin-like_PHP_lpxH"/>
</dbReference>
<comment type="similarity">
    <text evidence="1">Belongs to the metallophosphoesterase superfamily. YfcE family.</text>
</comment>
<keyword evidence="4" id="KW-1185">Reference proteome</keyword>
<dbReference type="RefSeq" id="WP_366924036.1">
    <property type="nucleotide sequence ID" value="NZ_CP121694.1"/>
</dbReference>
<organism evidence="3 4">
    <name type="scientific">Metallumcola ferriviriculae</name>
    <dbReference type="NCBI Taxonomy" id="3039180"/>
    <lineage>
        <taxon>Bacteria</taxon>
        <taxon>Bacillati</taxon>
        <taxon>Bacillota</taxon>
        <taxon>Clostridia</taxon>
        <taxon>Neomoorellales</taxon>
        <taxon>Desulfitibacteraceae</taxon>
        <taxon>Metallumcola</taxon>
    </lineage>
</organism>
<gene>
    <name evidence="3" type="ORF">MFMK1_000976</name>
</gene>
<reference evidence="3 4" key="1">
    <citation type="submission" date="2023-04" db="EMBL/GenBank/DDBJ databases">
        <authorList>
            <person name="Hsu D."/>
        </authorList>
    </citation>
    <scope>NUCLEOTIDE SEQUENCE [LARGE SCALE GENOMIC DNA]</scope>
    <source>
        <strain evidence="3 4">MK1</strain>
    </source>
</reference>
<evidence type="ECO:0000256" key="1">
    <source>
        <dbReference type="ARBA" id="ARBA00008950"/>
    </source>
</evidence>
<protein>
    <submittedName>
        <fullName evidence="3">Metallophosphoesterase family protein</fullName>
    </submittedName>
</protein>
<evidence type="ECO:0000313" key="3">
    <source>
        <dbReference type="EMBL" id="WRO21180.1"/>
    </source>
</evidence>
<dbReference type="AlphaFoldDB" id="A0AAU0ULK6"/>
<dbReference type="EMBL" id="CP121694">
    <property type="protein sequence ID" value="WRO21180.1"/>
    <property type="molecule type" value="Genomic_DNA"/>
</dbReference>
<name>A0AAU0ULK6_9FIRM</name>
<feature type="domain" description="Calcineurin-like phosphoesterase" evidence="2">
    <location>
        <begin position="12"/>
        <end position="71"/>
    </location>
</feature>
<dbReference type="InterPro" id="IPR029052">
    <property type="entry name" value="Metallo-depent_PP-like"/>
</dbReference>
<sequence length="113" mass="12675">MLNEYLHEGTDEDYLLQMLDDYEADILICGHTHKPYSRTFSGDKFVINVGSAGKPKHGNPNAVYALIDVTDTVSVQFKQVPYDYAFTARAIEESSLPDEFAELIRKGSHHPLG</sequence>
<dbReference type="SUPFAM" id="SSF56300">
    <property type="entry name" value="Metallo-dependent phosphatases"/>
    <property type="match status" value="1"/>
</dbReference>
<dbReference type="Gene3D" id="3.60.21.10">
    <property type="match status" value="1"/>
</dbReference>
<evidence type="ECO:0000313" key="4">
    <source>
        <dbReference type="Proteomes" id="UP001329915"/>
    </source>
</evidence>
<evidence type="ECO:0000259" key="2">
    <source>
        <dbReference type="Pfam" id="PF12850"/>
    </source>
</evidence>
<accession>A0AAU0ULK6</accession>
<dbReference type="Pfam" id="PF12850">
    <property type="entry name" value="Metallophos_2"/>
    <property type="match status" value="1"/>
</dbReference>
<dbReference type="KEGG" id="dbc:MFMK1_000976"/>